<dbReference type="PRINTS" id="PR00326">
    <property type="entry name" value="GTP1OBG"/>
</dbReference>
<feature type="domain" description="OBG-type G" evidence="5">
    <location>
        <begin position="204"/>
        <end position="369"/>
    </location>
</feature>
<evidence type="ECO:0000313" key="7">
    <source>
        <dbReference type="EMBL" id="KAK7874004.1"/>
    </source>
</evidence>
<comment type="caution">
    <text evidence="7">The sequence shown here is derived from an EMBL/GenBank/DDBJ whole genome shotgun (WGS) entry which is preliminary data.</text>
</comment>
<dbReference type="PROSITE" id="PS51883">
    <property type="entry name" value="OBG"/>
    <property type="match status" value="1"/>
</dbReference>
<dbReference type="FunFam" id="2.70.210.12:FF:000001">
    <property type="entry name" value="GTPase Obg"/>
    <property type="match status" value="1"/>
</dbReference>
<sequence length="383" mass="42002">MLLLHRSLFCRPVTEVLFTQFSRLLNTSEIPAVLRDRKSKSQRKDTLKRFIDSIRVRAMGGNGGDGCVSFMKLWCNPNAGPDGGDGGNGGHILLQASAEVSDLHHVKTILKADDGEKGYNDHCHGRSASHTVIKVPLGTVVKNSSGIIVGDLLEEGAMFVAARGGAGGKGNHFFASDTNQTPQVAEYGANGEDNIYYLELAKIAHVGLIGYPNAGKSTLLQAISRARPKVAPYPFTTLHPHLGIVNYEDHEQIAVADLPGLIPNSHRNKGLGIAFLKHAERCPILLFLLDASEDDPWEALNILRDEMRHFSVSMLSRPHLVVANKMDLPSAQRNFPLMKLNINDPIIPISAKSGTNLHILLSKIREMYDVNKRKFVEKEVQTS</sequence>
<dbReference type="InterPro" id="IPR014100">
    <property type="entry name" value="GTP-bd_Obg/CgtA"/>
</dbReference>
<dbReference type="SUPFAM" id="SSF82051">
    <property type="entry name" value="Obg GTP-binding protein N-terminal domain"/>
    <property type="match status" value="1"/>
</dbReference>
<dbReference type="EMBL" id="JAZDUA010000006">
    <property type="protein sequence ID" value="KAK7874004.1"/>
    <property type="molecule type" value="Genomic_DNA"/>
</dbReference>
<dbReference type="Gene3D" id="2.70.210.12">
    <property type="entry name" value="GTP1/OBG domain"/>
    <property type="match status" value="1"/>
</dbReference>
<name>A0AAN9ZJ77_9ORTH</name>
<dbReference type="NCBIfam" id="NF008956">
    <property type="entry name" value="PRK12299.1"/>
    <property type="match status" value="1"/>
</dbReference>
<evidence type="ECO:0000259" key="6">
    <source>
        <dbReference type="PROSITE" id="PS51883"/>
    </source>
</evidence>
<keyword evidence="8" id="KW-1185">Reference proteome</keyword>
<dbReference type="PROSITE" id="PS51710">
    <property type="entry name" value="G_OBG"/>
    <property type="match status" value="1"/>
</dbReference>
<dbReference type="CDD" id="cd01898">
    <property type="entry name" value="Obg"/>
    <property type="match status" value="1"/>
</dbReference>
<feature type="domain" description="Obg" evidence="6">
    <location>
        <begin position="48"/>
        <end position="203"/>
    </location>
</feature>
<dbReference type="NCBIfam" id="TIGR00231">
    <property type="entry name" value="small_GTP"/>
    <property type="match status" value="1"/>
</dbReference>
<evidence type="ECO:0000259" key="5">
    <source>
        <dbReference type="PROSITE" id="PS51710"/>
    </source>
</evidence>
<dbReference type="InterPro" id="IPR006073">
    <property type="entry name" value="GTP-bd"/>
</dbReference>
<dbReference type="Proteomes" id="UP001378592">
    <property type="component" value="Unassembled WGS sequence"/>
</dbReference>
<keyword evidence="4" id="KW-0342">GTP-binding</keyword>
<evidence type="ECO:0000313" key="8">
    <source>
        <dbReference type="Proteomes" id="UP001378592"/>
    </source>
</evidence>
<dbReference type="GO" id="GO:0005525">
    <property type="term" value="F:GTP binding"/>
    <property type="evidence" value="ECO:0007669"/>
    <property type="project" value="UniProtKB-KW"/>
</dbReference>
<dbReference type="InterPro" id="IPR036726">
    <property type="entry name" value="GTP1_OBG_dom_sf"/>
</dbReference>
<dbReference type="Pfam" id="PF01018">
    <property type="entry name" value="GTP1_OBG"/>
    <property type="match status" value="1"/>
</dbReference>
<evidence type="ECO:0000256" key="2">
    <source>
        <dbReference type="ARBA" id="ARBA00022517"/>
    </source>
</evidence>
<evidence type="ECO:0008006" key="9">
    <source>
        <dbReference type="Google" id="ProtNLM"/>
    </source>
</evidence>
<dbReference type="GO" id="GO:0042254">
    <property type="term" value="P:ribosome biogenesis"/>
    <property type="evidence" value="ECO:0007669"/>
    <property type="project" value="UniProtKB-UniRule"/>
</dbReference>
<dbReference type="AlphaFoldDB" id="A0AAN9ZJ77"/>
<dbReference type="InterPro" id="IPR031167">
    <property type="entry name" value="G_OBG"/>
</dbReference>
<dbReference type="Gene3D" id="3.40.50.300">
    <property type="entry name" value="P-loop containing nucleotide triphosphate hydrolases"/>
    <property type="match status" value="1"/>
</dbReference>
<keyword evidence="3" id="KW-0547">Nucleotide-binding</keyword>
<dbReference type="PANTHER" id="PTHR11702:SF31">
    <property type="entry name" value="MITOCHONDRIAL RIBOSOME-ASSOCIATED GTPASE 2"/>
    <property type="match status" value="1"/>
</dbReference>
<gene>
    <name evidence="7" type="ORF">R5R35_013415</name>
</gene>
<dbReference type="NCBIfam" id="TIGR02729">
    <property type="entry name" value="Obg_CgtA"/>
    <property type="match status" value="1"/>
</dbReference>
<organism evidence="7 8">
    <name type="scientific">Gryllus longicercus</name>
    <dbReference type="NCBI Taxonomy" id="2509291"/>
    <lineage>
        <taxon>Eukaryota</taxon>
        <taxon>Metazoa</taxon>
        <taxon>Ecdysozoa</taxon>
        <taxon>Arthropoda</taxon>
        <taxon>Hexapoda</taxon>
        <taxon>Insecta</taxon>
        <taxon>Pterygota</taxon>
        <taxon>Neoptera</taxon>
        <taxon>Polyneoptera</taxon>
        <taxon>Orthoptera</taxon>
        <taxon>Ensifera</taxon>
        <taxon>Gryllidea</taxon>
        <taxon>Grylloidea</taxon>
        <taxon>Gryllidae</taxon>
        <taxon>Gryllinae</taxon>
        <taxon>Gryllus</taxon>
    </lineage>
</organism>
<comment type="similarity">
    <text evidence="1">Belongs to the TRAFAC class OBG-HflX-like GTPase superfamily. OBG GTPase family.</text>
</comment>
<dbReference type="GO" id="GO:0005739">
    <property type="term" value="C:mitochondrion"/>
    <property type="evidence" value="ECO:0007669"/>
    <property type="project" value="TreeGrafter"/>
</dbReference>
<evidence type="ECO:0000256" key="1">
    <source>
        <dbReference type="ARBA" id="ARBA00007699"/>
    </source>
</evidence>
<protein>
    <recommendedName>
        <fullName evidence="9">Mitochondrial ribosome-associated GTPase 2</fullName>
    </recommendedName>
</protein>
<evidence type="ECO:0000256" key="3">
    <source>
        <dbReference type="ARBA" id="ARBA00022741"/>
    </source>
</evidence>
<accession>A0AAN9ZJ77</accession>
<dbReference type="PANTHER" id="PTHR11702">
    <property type="entry name" value="DEVELOPMENTALLY REGULATED GTP-BINDING PROTEIN-RELATED"/>
    <property type="match status" value="1"/>
</dbReference>
<dbReference type="GO" id="GO:0003924">
    <property type="term" value="F:GTPase activity"/>
    <property type="evidence" value="ECO:0007669"/>
    <property type="project" value="InterPro"/>
</dbReference>
<reference evidence="7 8" key="1">
    <citation type="submission" date="2024-03" db="EMBL/GenBank/DDBJ databases">
        <title>The genome assembly and annotation of the cricket Gryllus longicercus Weissman &amp; Gray.</title>
        <authorList>
            <person name="Szrajer S."/>
            <person name="Gray D."/>
            <person name="Ylla G."/>
        </authorList>
    </citation>
    <scope>NUCLEOTIDE SEQUENCE [LARGE SCALE GENOMIC DNA]</scope>
    <source>
        <strain evidence="7">DAG 2021-001</strain>
        <tissue evidence="7">Whole body minus gut</tissue>
    </source>
</reference>
<dbReference type="InterPro" id="IPR045086">
    <property type="entry name" value="OBG_GTPase"/>
</dbReference>
<dbReference type="Pfam" id="PF01926">
    <property type="entry name" value="MMR_HSR1"/>
    <property type="match status" value="1"/>
</dbReference>
<evidence type="ECO:0000256" key="4">
    <source>
        <dbReference type="ARBA" id="ARBA00023134"/>
    </source>
</evidence>
<dbReference type="GO" id="GO:0000287">
    <property type="term" value="F:magnesium ion binding"/>
    <property type="evidence" value="ECO:0007669"/>
    <property type="project" value="InterPro"/>
</dbReference>
<dbReference type="PIRSF" id="PIRSF002401">
    <property type="entry name" value="GTP_bd_Obg/CgtA"/>
    <property type="match status" value="1"/>
</dbReference>
<dbReference type="SUPFAM" id="SSF52540">
    <property type="entry name" value="P-loop containing nucleoside triphosphate hydrolases"/>
    <property type="match status" value="1"/>
</dbReference>
<dbReference type="InterPro" id="IPR027417">
    <property type="entry name" value="P-loop_NTPase"/>
</dbReference>
<dbReference type="HAMAP" id="MF_01454">
    <property type="entry name" value="GTPase_Obg"/>
    <property type="match status" value="1"/>
</dbReference>
<proteinExistence type="inferred from homology"/>
<dbReference type="InterPro" id="IPR005225">
    <property type="entry name" value="Small_GTP-bd"/>
</dbReference>
<dbReference type="InterPro" id="IPR006169">
    <property type="entry name" value="GTP1_OBG_dom"/>
</dbReference>
<keyword evidence="2" id="KW-0690">Ribosome biogenesis</keyword>